<keyword evidence="3 8" id="KW-0812">Transmembrane</keyword>
<feature type="transmembrane region" description="Helical" evidence="8">
    <location>
        <begin position="388"/>
        <end position="406"/>
    </location>
</feature>
<evidence type="ECO:0000256" key="5">
    <source>
        <dbReference type="ARBA" id="ARBA00023136"/>
    </source>
</evidence>
<feature type="transmembrane region" description="Helical" evidence="8">
    <location>
        <begin position="360"/>
        <end position="382"/>
    </location>
</feature>
<dbReference type="PANTHER" id="PTHR23505:SF9">
    <property type="entry name" value="PROTEIN, PUTATIVE-RELATED"/>
    <property type="match status" value="1"/>
</dbReference>
<dbReference type="Gene3D" id="1.20.1250.20">
    <property type="entry name" value="MFS general substrate transporter like domains"/>
    <property type="match status" value="1"/>
</dbReference>
<feature type="compositionally biased region" description="Low complexity" evidence="7">
    <location>
        <begin position="503"/>
        <end position="512"/>
    </location>
</feature>
<evidence type="ECO:0000313" key="11">
    <source>
        <dbReference type="Proteomes" id="UP000284403"/>
    </source>
</evidence>
<evidence type="ECO:0000313" key="10">
    <source>
        <dbReference type="EMBL" id="RNF26597.1"/>
    </source>
</evidence>
<keyword evidence="4 8" id="KW-1133">Transmembrane helix</keyword>
<comment type="caution">
    <text evidence="10">The sequence shown here is derived from an EMBL/GenBank/DDBJ whole genome shotgun (WGS) entry which is preliminary data.</text>
</comment>
<feature type="transmembrane region" description="Helical" evidence="8">
    <location>
        <begin position="285"/>
        <end position="304"/>
    </location>
</feature>
<evidence type="ECO:0000259" key="9">
    <source>
        <dbReference type="PROSITE" id="PS50850"/>
    </source>
</evidence>
<dbReference type="PANTHER" id="PTHR23505">
    <property type="entry name" value="SPINSTER"/>
    <property type="match status" value="1"/>
</dbReference>
<dbReference type="InterPro" id="IPR020846">
    <property type="entry name" value="MFS_dom"/>
</dbReference>
<gene>
    <name evidence="10" type="ORF">Tco025E_01129</name>
</gene>
<evidence type="ECO:0000256" key="2">
    <source>
        <dbReference type="ARBA" id="ARBA00022448"/>
    </source>
</evidence>
<dbReference type="InterPro" id="IPR011701">
    <property type="entry name" value="MFS"/>
</dbReference>
<evidence type="ECO:0000256" key="3">
    <source>
        <dbReference type="ARBA" id="ARBA00022692"/>
    </source>
</evidence>
<keyword evidence="2" id="KW-0813">Transport</keyword>
<dbReference type="InterPro" id="IPR036259">
    <property type="entry name" value="MFS_trans_sf"/>
</dbReference>
<dbReference type="OrthoDB" id="6770063at2759"/>
<feature type="compositionally biased region" description="Polar residues" evidence="7">
    <location>
        <begin position="537"/>
        <end position="549"/>
    </location>
</feature>
<sequence length="763" mass="81900">MQNKRDSSNMLATARDTMAKGELATKTPELSINPQDPLDVDLPISVSLLRRNLLLFTVLKTIGSFDSGAFSAALGAENGIAEEWGLGTVRQGTLTSSVFLGNILGCPLSGHLFSHHSAKRVLVGSLILHTAFTFLFATLTNYGFALLCRFLIGITLSFVIVYAPVWVDIFAPHDRQSVWMASHNAGVPLGIMLGYTCGAFLPSYTNIHWEWAFYIKCILTIPAVAYLLRVDSRSIDRPSRNRSESASTVAAAAASDVSAAERVLNVLHANMRLIWTSCVPLFRNIEYMCSTLAMCSLYFVVTGLQNFVTQYLREEPFNASMKTIMLGFGGAVVTAPVIGVIVGGVLLDRIGGYQRNLRRVTAFVLVWGAAAAFFSILCIFVTETTTFLFVISIVLFCGGAIIPPGSGTVVTSVPERLRPAGAAFSQMMYNLLGNFSGPMVCGYVAQWTGQLKYGIYTVLSCSAVGLVPMLVLMRKVWSTPEAPPMSSASVRSRQRHPQKTAAKDAWSMSAAANGAEMMRHESSRLERPDDETLQVDGETTTQGGSAMSTPNITAGFTLPAASSSQLFLQSKKKLPNATKQGAVPVLVVHNGLGASQEKQQQEQWEQPPPSVGFSADGTPEIIHILGGTEEQARVAGRPSSGGTAAMNGAVEPALQERDAMGGSTDGNDEFDLALEADAAQMMSFPNHHSLGLDILRSFLSSASRRHSSSRGGSPNPTTSALEQLEEVEVDSLVDAHRSLSDLHVPSRSHTPAALTKGPPPQPH</sequence>
<feature type="transmembrane region" description="Helical" evidence="8">
    <location>
        <begin position="453"/>
        <end position="472"/>
    </location>
</feature>
<accession>A0A422Q9I3</accession>
<dbReference type="Pfam" id="PF07690">
    <property type="entry name" value="MFS_1"/>
    <property type="match status" value="1"/>
</dbReference>
<proteinExistence type="inferred from homology"/>
<dbReference type="CDD" id="cd06174">
    <property type="entry name" value="MFS"/>
    <property type="match status" value="1"/>
</dbReference>
<feature type="transmembrane region" description="Helical" evidence="8">
    <location>
        <begin position="211"/>
        <end position="230"/>
    </location>
</feature>
<dbReference type="GO" id="GO:0022857">
    <property type="term" value="F:transmembrane transporter activity"/>
    <property type="evidence" value="ECO:0007669"/>
    <property type="project" value="InterPro"/>
</dbReference>
<feature type="domain" description="Major facilitator superfamily (MFS) profile" evidence="9">
    <location>
        <begin position="52"/>
        <end position="477"/>
    </location>
</feature>
<dbReference type="PROSITE" id="PS50850">
    <property type="entry name" value="MFS"/>
    <property type="match status" value="1"/>
</dbReference>
<dbReference type="InterPro" id="IPR044770">
    <property type="entry name" value="MFS_spinster-like"/>
</dbReference>
<name>A0A422Q9I3_9TRYP</name>
<dbReference type="EMBL" id="MKKU01000035">
    <property type="protein sequence ID" value="RNF26597.1"/>
    <property type="molecule type" value="Genomic_DNA"/>
</dbReference>
<feature type="compositionally biased region" description="Basic and acidic residues" evidence="7">
    <location>
        <begin position="517"/>
        <end position="527"/>
    </location>
</feature>
<dbReference type="SUPFAM" id="SSF103473">
    <property type="entry name" value="MFS general substrate transporter"/>
    <property type="match status" value="1"/>
</dbReference>
<feature type="transmembrane region" description="Helical" evidence="8">
    <location>
        <begin position="324"/>
        <end position="348"/>
    </location>
</feature>
<comment type="similarity">
    <text evidence="6">Belongs to the major facilitator superfamily. Spinster (TC 2.A.1.49) family.</text>
</comment>
<feature type="region of interest" description="Disordered" evidence="7">
    <location>
        <begin position="595"/>
        <end position="618"/>
    </location>
</feature>
<evidence type="ECO:0000256" key="6">
    <source>
        <dbReference type="ARBA" id="ARBA00024338"/>
    </source>
</evidence>
<feature type="region of interest" description="Disordered" evidence="7">
    <location>
        <begin position="738"/>
        <end position="763"/>
    </location>
</feature>
<dbReference type="GO" id="GO:0016020">
    <property type="term" value="C:membrane"/>
    <property type="evidence" value="ECO:0007669"/>
    <property type="project" value="UniProtKB-SubCell"/>
</dbReference>
<evidence type="ECO:0000256" key="1">
    <source>
        <dbReference type="ARBA" id="ARBA00004141"/>
    </source>
</evidence>
<feature type="transmembrane region" description="Helical" evidence="8">
    <location>
        <begin position="121"/>
        <end position="144"/>
    </location>
</feature>
<evidence type="ECO:0000256" key="8">
    <source>
        <dbReference type="SAM" id="Phobius"/>
    </source>
</evidence>
<feature type="region of interest" description="Disordered" evidence="7">
    <location>
        <begin position="481"/>
        <end position="549"/>
    </location>
</feature>
<feature type="transmembrane region" description="Helical" evidence="8">
    <location>
        <begin position="150"/>
        <end position="171"/>
    </location>
</feature>
<organism evidence="10 11">
    <name type="scientific">Trypanosoma conorhini</name>
    <dbReference type="NCBI Taxonomy" id="83891"/>
    <lineage>
        <taxon>Eukaryota</taxon>
        <taxon>Discoba</taxon>
        <taxon>Euglenozoa</taxon>
        <taxon>Kinetoplastea</taxon>
        <taxon>Metakinetoplastina</taxon>
        <taxon>Trypanosomatida</taxon>
        <taxon>Trypanosomatidae</taxon>
        <taxon>Trypanosoma</taxon>
    </lineage>
</organism>
<dbReference type="RefSeq" id="XP_029231803.1">
    <property type="nucleotide sequence ID" value="XM_029368067.1"/>
</dbReference>
<dbReference type="GeneID" id="40314740"/>
<keyword evidence="11" id="KW-1185">Reference proteome</keyword>
<feature type="transmembrane region" description="Helical" evidence="8">
    <location>
        <begin position="183"/>
        <end position="205"/>
    </location>
</feature>
<keyword evidence="5 8" id="KW-0472">Membrane</keyword>
<feature type="compositionally biased region" description="Low complexity" evidence="7">
    <location>
        <begin position="596"/>
        <end position="605"/>
    </location>
</feature>
<protein>
    <submittedName>
        <fullName evidence="10">Transporter protein</fullName>
    </submittedName>
</protein>
<dbReference type="AlphaFoldDB" id="A0A422Q9I3"/>
<reference evidence="10 11" key="1">
    <citation type="journal article" date="2018" name="BMC Genomics">
        <title>Genomic comparison of Trypanosoma conorhini and Trypanosoma rangeli to Trypanosoma cruzi strains of high and low virulence.</title>
        <authorList>
            <person name="Bradwell K.R."/>
            <person name="Koparde V.N."/>
            <person name="Matveyev A.V."/>
            <person name="Serrano M.G."/>
            <person name="Alves J.M."/>
            <person name="Parikh H."/>
            <person name="Huang B."/>
            <person name="Lee V."/>
            <person name="Espinosa-Alvarez O."/>
            <person name="Ortiz P.A."/>
            <person name="Costa-Martins A.G."/>
            <person name="Teixeira M.M."/>
            <person name="Buck G.A."/>
        </authorList>
    </citation>
    <scope>NUCLEOTIDE SEQUENCE [LARGE SCALE GENOMIC DNA]</scope>
    <source>
        <strain evidence="10 11">025E</strain>
    </source>
</reference>
<comment type="subcellular location">
    <subcellularLocation>
        <location evidence="1">Membrane</location>
        <topology evidence="1">Multi-pass membrane protein</topology>
    </subcellularLocation>
</comment>
<dbReference type="Proteomes" id="UP000284403">
    <property type="component" value="Unassembled WGS sequence"/>
</dbReference>
<evidence type="ECO:0000256" key="4">
    <source>
        <dbReference type="ARBA" id="ARBA00022989"/>
    </source>
</evidence>
<evidence type="ECO:0000256" key="7">
    <source>
        <dbReference type="SAM" id="MobiDB-lite"/>
    </source>
</evidence>